<protein>
    <submittedName>
        <fullName evidence="1">Uncharacterized protein</fullName>
    </submittedName>
</protein>
<gene>
    <name evidence="1" type="primary">a588R</name>
</gene>
<dbReference type="Proteomes" id="UP000000862">
    <property type="component" value="Segment"/>
</dbReference>
<reference evidence="1 2" key="1">
    <citation type="journal article" date="1995" name="Virology">
        <title>Analysis of 45 kb of DNA located at the left end of the chlorella virus PBCV-1 genome.</title>
        <authorList>
            <person name="Lu Z."/>
            <person name="Li Y."/>
            <person name="Zhang Y."/>
            <person name="Kutish G.F."/>
            <person name="Rock D.L."/>
            <person name="Van Etten J.L."/>
        </authorList>
    </citation>
    <scope>NUCLEOTIDE SEQUENCE [LARGE SCALE GENOMIC DNA]</scope>
</reference>
<dbReference type="GeneID" id="918108"/>
<proteinExistence type="predicted"/>
<organism evidence="1 2">
    <name type="scientific">Paramecium bursaria Chlorella virus 1</name>
    <name type="common">PBCV-1</name>
    <dbReference type="NCBI Taxonomy" id="10506"/>
    <lineage>
        <taxon>Viruses</taxon>
        <taxon>Varidnaviria</taxon>
        <taxon>Bamfordvirae</taxon>
        <taxon>Nucleocytoviricota</taxon>
        <taxon>Megaviricetes</taxon>
        <taxon>Algavirales</taxon>
        <taxon>Phycodnaviridae</taxon>
        <taxon>Chlorovirus</taxon>
        <taxon>Chlorovirus vanettense</taxon>
    </lineage>
</organism>
<dbReference type="OrthoDB" id="37520at10239"/>
<reference evidence="1 2" key="5">
    <citation type="journal article" date="1997" name="Virology">
        <title>Analysis of 74 kb of DNA located at the right end of the 330-kb chlorella virus PBCV-1 genome.</title>
        <authorList>
            <person name="Li Y."/>
            <person name="Lu Z."/>
            <person name="Sun L."/>
            <person name="Ropp S."/>
            <person name="Kutish G.F."/>
            <person name="Rock D.L."/>
            <person name="Van Etten J.L."/>
        </authorList>
    </citation>
    <scope>NUCLEOTIDE SEQUENCE [LARGE SCALE GENOMIC DNA]</scope>
</reference>
<reference evidence="1 2" key="8">
    <citation type="journal article" date="2010" name="J. Virol.">
        <title>Microarray analysis of Paramecium bursaria chlorella virus 1 transcription.</title>
        <authorList>
            <person name="Yanai-Balser G.M."/>
            <person name="Duncan G.A."/>
            <person name="Eudy J.D."/>
            <person name="Wang D."/>
            <person name="Li X."/>
            <person name="Agarkova I.V."/>
            <person name="Dunigan D.D."/>
            <person name="Van Etten J.L."/>
        </authorList>
    </citation>
    <scope>NUCLEOTIDE SEQUENCE [LARGE SCALE GENOMIC DNA]</scope>
</reference>
<sequence length="116" mass="13729">MSASASNDTINKTDRGELIAARNGNVPILWRVLERTFRLCFVANIQTKVILRVLYFQSLTIQHHLYFIEHSRHVVNTTNHNRHCVIVKRINTETLKVREKSCRDVRILRTRSYLWL</sequence>
<dbReference type="KEGG" id="vg:918108"/>
<dbReference type="EMBL" id="JF411744">
    <property type="protein sequence ID" value="AAC97014.1"/>
    <property type="molecule type" value="Genomic_DNA"/>
</dbReference>
<reference evidence="1 2" key="4">
    <citation type="journal article" date="1996" name="Virology">
        <title>Analysis of 76 kb of the chlorella virus PBCV-1 330-kb genome: map positions 182 to 258.</title>
        <authorList>
            <person name="Kutish G.F."/>
            <person name="Li Y."/>
            <person name="Lu Z."/>
            <person name="Furuta M."/>
            <person name="Rock D.L."/>
            <person name="Van Etten J.L."/>
        </authorList>
    </citation>
    <scope>NUCLEOTIDE SEQUENCE [LARGE SCALE GENOMIC DNA]</scope>
</reference>
<name>O41070_PBCV1</name>
<organismHost>
    <name type="scientific">Chlorella</name>
    <dbReference type="NCBI Taxonomy" id="3071"/>
</organismHost>
<reference evidence="1 2" key="3">
    <citation type="journal article" date="1996" name="Virology">
        <title>Analysis of 94 kb of the chlorella virus PBCV-1 330-kb genome: map positions 88 to 182.</title>
        <authorList>
            <person name="Lu Z."/>
            <person name="Li Y."/>
            <person name="Que Q."/>
            <person name="Kutish G.F."/>
            <person name="Rock D.L."/>
            <person name="Van Etten J.L."/>
        </authorList>
    </citation>
    <scope>NUCLEOTIDE SEQUENCE [LARGE SCALE GENOMIC DNA]</scope>
</reference>
<reference evidence="1 2" key="7">
    <citation type="journal article" date="2000" name="Virology">
        <title>Characterization of a beta-1,3-glucanase encoded by chlorella virus PBCV-1.</title>
        <authorList>
            <person name="Sun L."/>
            <person name="Gurnon J.R."/>
            <person name="Adams B.J."/>
            <person name="Graves M.V."/>
            <person name="Van Etten J.L."/>
        </authorList>
    </citation>
    <scope>NUCLEOTIDE SEQUENCE [LARGE SCALE GENOMIC DNA]</scope>
</reference>
<accession>O41070</accession>
<reference evidence="1 2" key="6">
    <citation type="journal article" date="1999" name="Virology">
        <title>Chlorella virus PBCV-1 encodes a functional homospermidine synthase.</title>
        <authorList>
            <person name="Kaiser A."/>
            <person name="Vollmert M."/>
            <person name="Tholl D."/>
            <person name="Graves M.V."/>
            <person name="Gurnon J.R."/>
            <person name="Xing W."/>
            <person name="Lisec A.D."/>
            <person name="Nickerson K.W."/>
            <person name="Van Etten J.L."/>
        </authorList>
    </citation>
    <scope>NUCLEOTIDE SEQUENCE [LARGE SCALE GENOMIC DNA]</scope>
</reference>
<evidence type="ECO:0000313" key="2">
    <source>
        <dbReference type="Proteomes" id="UP000000862"/>
    </source>
</evidence>
<dbReference type="PIR" id="T18090">
    <property type="entry name" value="T18090"/>
</dbReference>
<evidence type="ECO:0000313" key="1">
    <source>
        <dbReference type="EMBL" id="AAC97014.1"/>
    </source>
</evidence>
<reference evidence="1 2" key="2">
    <citation type="journal article" date="1995" name="Virology">
        <title>Analysis of 43 kb of the Chlorella virus PBCV-1 330-kb genome: map positions 45 to 88.</title>
        <authorList>
            <person name="Li Y."/>
            <person name="Lu Z."/>
            <person name="Burbank D.E."/>
            <person name="Kutish G.F."/>
            <person name="Rock D.L."/>
            <person name="Van Etten J.L."/>
        </authorList>
    </citation>
    <scope>NUCLEOTIDE SEQUENCE [LARGE SCALE GENOMIC DNA]</scope>
</reference>
<dbReference type="RefSeq" id="NP_048944.1">
    <property type="nucleotide sequence ID" value="NC_000852.5"/>
</dbReference>
<keyword evidence="2" id="KW-1185">Reference proteome</keyword>